<evidence type="ECO:0000256" key="11">
    <source>
        <dbReference type="SAM" id="Phobius"/>
    </source>
</evidence>
<keyword evidence="10" id="KW-0449">Lipoprotein</keyword>
<proteinExistence type="predicted"/>
<dbReference type="CDD" id="cd13704">
    <property type="entry name" value="PBP2_HisK"/>
    <property type="match status" value="1"/>
</dbReference>
<dbReference type="InterPro" id="IPR003594">
    <property type="entry name" value="HATPase_dom"/>
</dbReference>
<comment type="caution">
    <text evidence="13">The sequence shown here is derived from an EMBL/GenBank/DDBJ whole genome shotgun (WGS) entry which is preliminary data.</text>
</comment>
<dbReference type="InterPro" id="IPR004358">
    <property type="entry name" value="Sig_transdc_His_kin-like_C"/>
</dbReference>
<dbReference type="InterPro" id="IPR036890">
    <property type="entry name" value="HATPase_C_sf"/>
</dbReference>
<dbReference type="EMBL" id="RBVX01000005">
    <property type="protein sequence ID" value="RSL33905.1"/>
    <property type="molecule type" value="Genomic_DNA"/>
</dbReference>
<feature type="domain" description="Histidine kinase" evidence="12">
    <location>
        <begin position="449"/>
        <end position="660"/>
    </location>
</feature>
<dbReference type="CDD" id="cd00075">
    <property type="entry name" value="HATPase"/>
    <property type="match status" value="1"/>
</dbReference>
<dbReference type="RefSeq" id="WP_125555176.1">
    <property type="nucleotide sequence ID" value="NZ_RBVX01000005.1"/>
</dbReference>
<keyword evidence="9" id="KW-0564">Palmitate</keyword>
<evidence type="ECO:0000256" key="10">
    <source>
        <dbReference type="ARBA" id="ARBA00023288"/>
    </source>
</evidence>
<dbReference type="AlphaFoldDB" id="A0A428N5Z2"/>
<dbReference type="SMART" id="SM00062">
    <property type="entry name" value="PBPb"/>
    <property type="match status" value="1"/>
</dbReference>
<dbReference type="InterPro" id="IPR035965">
    <property type="entry name" value="PAS-like_dom_sf"/>
</dbReference>
<evidence type="ECO:0000256" key="6">
    <source>
        <dbReference type="ARBA" id="ARBA00022777"/>
    </source>
</evidence>
<dbReference type="GO" id="GO:0000155">
    <property type="term" value="F:phosphorelay sensor kinase activity"/>
    <property type="evidence" value="ECO:0007669"/>
    <property type="project" value="InterPro"/>
</dbReference>
<dbReference type="Proteomes" id="UP000275076">
    <property type="component" value="Unassembled WGS sequence"/>
</dbReference>
<dbReference type="InterPro" id="IPR005467">
    <property type="entry name" value="His_kinase_dom"/>
</dbReference>
<keyword evidence="14" id="KW-1185">Reference proteome</keyword>
<dbReference type="Pfam" id="PF00497">
    <property type="entry name" value="SBP_bac_3"/>
    <property type="match status" value="1"/>
</dbReference>
<dbReference type="PANTHER" id="PTHR43065">
    <property type="entry name" value="SENSOR HISTIDINE KINASE"/>
    <property type="match status" value="1"/>
</dbReference>
<dbReference type="InterPro" id="IPR036097">
    <property type="entry name" value="HisK_dim/P_sf"/>
</dbReference>
<evidence type="ECO:0000256" key="2">
    <source>
        <dbReference type="ARBA" id="ARBA00012438"/>
    </source>
</evidence>
<dbReference type="InterPro" id="IPR000014">
    <property type="entry name" value="PAS"/>
</dbReference>
<accession>A0A428N5Z2</accession>
<feature type="transmembrane region" description="Helical" evidence="11">
    <location>
        <begin position="258"/>
        <end position="279"/>
    </location>
</feature>
<dbReference type="GO" id="GO:0005524">
    <property type="term" value="F:ATP binding"/>
    <property type="evidence" value="ECO:0007669"/>
    <property type="project" value="UniProtKB-KW"/>
</dbReference>
<dbReference type="SUPFAM" id="SSF55874">
    <property type="entry name" value="ATPase domain of HSP90 chaperone/DNA topoisomerase II/histidine kinase"/>
    <property type="match status" value="1"/>
</dbReference>
<name>A0A428N5Z2_9BACI</name>
<evidence type="ECO:0000256" key="9">
    <source>
        <dbReference type="ARBA" id="ARBA00023139"/>
    </source>
</evidence>
<keyword evidence="6" id="KW-0418">Kinase</keyword>
<dbReference type="SMART" id="SM00388">
    <property type="entry name" value="HisKA"/>
    <property type="match status" value="1"/>
</dbReference>
<reference evidence="13 14" key="1">
    <citation type="submission" date="2018-10" db="EMBL/GenBank/DDBJ databases">
        <title>Draft genome sequence of Bacillus salarius IM0101, isolated from a hypersaline soil in Inner Mongolia, China.</title>
        <authorList>
            <person name="Yamprayoonswat W."/>
            <person name="Boonvisut S."/>
            <person name="Jumpathong W."/>
            <person name="Sittihan S."/>
            <person name="Ruangsuj P."/>
            <person name="Wanthongcharoen S."/>
            <person name="Thongpramul N."/>
            <person name="Pimmason S."/>
            <person name="Yu B."/>
            <person name="Yasawong M."/>
        </authorList>
    </citation>
    <scope>NUCLEOTIDE SEQUENCE [LARGE SCALE GENOMIC DNA]</scope>
    <source>
        <strain evidence="13 14">IM0101</strain>
    </source>
</reference>
<dbReference type="CDD" id="cd00082">
    <property type="entry name" value="HisKA"/>
    <property type="match status" value="1"/>
</dbReference>
<evidence type="ECO:0000256" key="8">
    <source>
        <dbReference type="ARBA" id="ARBA00023012"/>
    </source>
</evidence>
<keyword evidence="7" id="KW-0067">ATP-binding</keyword>
<dbReference type="CDD" id="cd00130">
    <property type="entry name" value="PAS"/>
    <property type="match status" value="1"/>
</dbReference>
<keyword evidence="4" id="KW-0808">Transferase</keyword>
<dbReference type="Gene3D" id="3.30.565.10">
    <property type="entry name" value="Histidine kinase-like ATPase, C-terminal domain"/>
    <property type="match status" value="1"/>
</dbReference>
<keyword evidence="8" id="KW-0902">Two-component regulatory system</keyword>
<organism evidence="13 14">
    <name type="scientific">Salibacterium salarium</name>
    <dbReference type="NCBI Taxonomy" id="284579"/>
    <lineage>
        <taxon>Bacteria</taxon>
        <taxon>Bacillati</taxon>
        <taxon>Bacillota</taxon>
        <taxon>Bacilli</taxon>
        <taxon>Bacillales</taxon>
        <taxon>Bacillaceae</taxon>
    </lineage>
</organism>
<keyword evidence="11" id="KW-0812">Transmembrane</keyword>
<dbReference type="PROSITE" id="PS50109">
    <property type="entry name" value="HIS_KIN"/>
    <property type="match status" value="1"/>
</dbReference>
<evidence type="ECO:0000313" key="14">
    <source>
        <dbReference type="Proteomes" id="UP000275076"/>
    </source>
</evidence>
<keyword evidence="5" id="KW-0547">Nucleotide-binding</keyword>
<dbReference type="Pfam" id="PF02518">
    <property type="entry name" value="HATPase_c"/>
    <property type="match status" value="1"/>
</dbReference>
<dbReference type="Pfam" id="PF00512">
    <property type="entry name" value="HisKA"/>
    <property type="match status" value="1"/>
</dbReference>
<evidence type="ECO:0000313" key="13">
    <source>
        <dbReference type="EMBL" id="RSL33905.1"/>
    </source>
</evidence>
<dbReference type="SUPFAM" id="SSF47384">
    <property type="entry name" value="Homodimeric domain of signal transducing histidine kinase"/>
    <property type="match status" value="1"/>
</dbReference>
<evidence type="ECO:0000256" key="4">
    <source>
        <dbReference type="ARBA" id="ARBA00022679"/>
    </source>
</evidence>
<dbReference type="SMART" id="SM00387">
    <property type="entry name" value="HATPase_c"/>
    <property type="match status" value="1"/>
</dbReference>
<evidence type="ECO:0000259" key="12">
    <source>
        <dbReference type="PROSITE" id="PS50109"/>
    </source>
</evidence>
<protein>
    <recommendedName>
        <fullName evidence="2">histidine kinase</fullName>
        <ecNumber evidence="2">2.7.13.3</ecNumber>
    </recommendedName>
</protein>
<dbReference type="NCBIfam" id="TIGR00229">
    <property type="entry name" value="sensory_box"/>
    <property type="match status" value="1"/>
</dbReference>
<comment type="catalytic activity">
    <reaction evidence="1">
        <text>ATP + protein L-histidine = ADP + protein N-phospho-L-histidine.</text>
        <dbReference type="EC" id="2.7.13.3"/>
    </reaction>
</comment>
<keyword evidence="11" id="KW-1133">Transmembrane helix</keyword>
<keyword evidence="11" id="KW-0472">Membrane</keyword>
<dbReference type="Gene3D" id="3.40.190.10">
    <property type="entry name" value="Periplasmic binding protein-like II"/>
    <property type="match status" value="2"/>
</dbReference>
<dbReference type="SUPFAM" id="SSF53850">
    <property type="entry name" value="Periplasmic binding protein-like II"/>
    <property type="match status" value="1"/>
</dbReference>
<sequence>MRIYIIIMLGSMVYLWGIFGIQKVEAEKERDLIVAYEPERPPFHYQEDGEPAGFAVEILEEIEAREPIQVTYIPMSEREAVSALKTGEVEVVMGLSYSEQRAETMEFSNPYYSSSAGLFVPDKSADIGSVADLSNHTVAVKTDSVERDFLQNIRSIQFNETSSLDQAVQLMIRGRADALTGEVTSTRELLEQYGQADRFTVVDNYLAPIEFSFATSSEDYQSLRQLNNGMQDIHNDGTYQELFQKWFPEEDESRQNTWFAVQIVGAAIIVTAAVTFIVVRINRRLQQEIARQTERLNETNFSLQKQIEATKNSNEFQKQILQSSPRGMITIGRDGTITSFNPKATFMLNTEESVVGNIYQDEELLYYFLKDKWERVLHLGEQFLGEESIWTRTDGIRLRLRTYIYPLYNFEQDIVGVMFTFEDISEEIQVRYQAFENEKNQALSRVVAGIAHEIRNPLTSIKTFTDLIPAKFHSESFRAKVSTLVPQEMERINQLIEGLMDYSKSRPVQQEVLDTSVLLESCQLLFERTAANKSVTIDAMLEQDLWILADRQQLKQAVINLVINGVDALADRPSETEKQVVLRNYRQNGNIYMDIQDNGPGMTEEVQRQVFEPFYTTKTDGTGLGLAIAKQHVEENQGAFEVWSKPDKGTRIHLIFPEYQAMKERIDTG</sequence>
<evidence type="ECO:0000256" key="1">
    <source>
        <dbReference type="ARBA" id="ARBA00000085"/>
    </source>
</evidence>
<evidence type="ECO:0000256" key="3">
    <source>
        <dbReference type="ARBA" id="ARBA00022553"/>
    </source>
</evidence>
<dbReference type="Gene3D" id="1.10.287.130">
    <property type="match status" value="1"/>
</dbReference>
<evidence type="ECO:0000256" key="7">
    <source>
        <dbReference type="ARBA" id="ARBA00022840"/>
    </source>
</evidence>
<dbReference type="PANTHER" id="PTHR43065:SF10">
    <property type="entry name" value="PEROXIDE STRESS-ACTIVATED HISTIDINE KINASE MAK3"/>
    <property type="match status" value="1"/>
</dbReference>
<dbReference type="InterPro" id="IPR003661">
    <property type="entry name" value="HisK_dim/P_dom"/>
</dbReference>
<dbReference type="SUPFAM" id="SSF55785">
    <property type="entry name" value="PYP-like sensor domain (PAS domain)"/>
    <property type="match status" value="1"/>
</dbReference>
<dbReference type="OrthoDB" id="9784397at2"/>
<dbReference type="InterPro" id="IPR001638">
    <property type="entry name" value="Solute-binding_3/MltF_N"/>
</dbReference>
<dbReference type="PRINTS" id="PR00344">
    <property type="entry name" value="BCTRLSENSOR"/>
</dbReference>
<gene>
    <name evidence="13" type="ORF">D7Z54_07225</name>
</gene>
<evidence type="ECO:0000256" key="5">
    <source>
        <dbReference type="ARBA" id="ARBA00022741"/>
    </source>
</evidence>
<dbReference type="Gene3D" id="3.30.450.20">
    <property type="entry name" value="PAS domain"/>
    <property type="match status" value="1"/>
</dbReference>
<dbReference type="EC" id="2.7.13.3" evidence="2"/>
<keyword evidence="3" id="KW-0597">Phosphoprotein</keyword>